<comment type="catalytic activity">
    <reaction evidence="7">
        <text>a peptidoglycan chain = a peptidoglycan chain with N-acetyl-1,6-anhydromuramyl-[peptide] at the reducing end + a peptidoglycan chain with N-acetylglucosamine at the non-reducing end.</text>
        <dbReference type="EC" id="4.2.2.29"/>
    </reaction>
</comment>
<keyword evidence="3 7" id="KW-1133">Transmembrane helix</keyword>
<dbReference type="Proteomes" id="UP000192486">
    <property type="component" value="Chromosome"/>
</dbReference>
<sequence length="392" mass="44575">MELSIAEEEVRLVAKEPQRKKDVMFERMLEQKEEVRTVRKIVFWIVAVVLVVGIVGGFSVYTYIKSALEPVDPDSEKIIEVEIPIGSGLDMISEKLQESGIIKNARIFKYYAKVNNEADFQAGTYGLTQSMTPDELIKSLKTGVVYRTPAFTLTIPEGLTIDQIAERTSEKTTITKEQFMEYVTNEQVIQEYIAKYPEVITKEILNENIRYALEGYLFPATYPFFEEKPTVKEVVDTMVDATVQNVIPYKAYWAEKDKNRSVHKMLTFASLLEKEATGQSDRETIASVFNNRIEQDMPLQTDPTVLYALGEHKARVMNEDLKVENVYNTYKNKGLPPGPIANAGTASLQATVEPSNTGYLFFLADKDGVNHFAKTYEEHLKNKAKYIDSQHK</sequence>
<evidence type="ECO:0000256" key="4">
    <source>
        <dbReference type="ARBA" id="ARBA00023136"/>
    </source>
</evidence>
<keyword evidence="9" id="KW-1185">Reference proteome</keyword>
<keyword evidence="4 7" id="KW-0472">Membrane</keyword>
<comment type="subcellular location">
    <subcellularLocation>
        <location evidence="7">Cell membrane</location>
        <topology evidence="7">Single-pass membrane protein</topology>
    </subcellularLocation>
</comment>
<comment type="similarity">
    <text evidence="7">Belongs to the transglycosylase MltG family.</text>
</comment>
<dbReference type="Gene3D" id="3.30.1490.480">
    <property type="entry name" value="Endolytic murein transglycosylase"/>
    <property type="match status" value="1"/>
</dbReference>
<evidence type="ECO:0000313" key="9">
    <source>
        <dbReference type="Proteomes" id="UP000192486"/>
    </source>
</evidence>
<reference evidence="8 9" key="1">
    <citation type="submission" date="2016-04" db="EMBL/GenBank/DDBJ databases">
        <title>Comparative Genomics and Epigenetics of Sporosarcina ureae.</title>
        <authorList>
            <person name="Oliver A.S."/>
            <person name="Cooper K.K."/>
        </authorList>
    </citation>
    <scope>NUCLEOTIDE SEQUENCE [LARGE SCALE GENOMIC DNA]</scope>
    <source>
        <strain evidence="8 9">S204</strain>
    </source>
</reference>
<dbReference type="PANTHER" id="PTHR30518:SF2">
    <property type="entry name" value="ENDOLYTIC MUREIN TRANSGLYCOSYLASE"/>
    <property type="match status" value="1"/>
</dbReference>
<keyword evidence="5 7" id="KW-0456">Lyase</keyword>
<dbReference type="Gene3D" id="3.30.160.60">
    <property type="entry name" value="Classic Zinc Finger"/>
    <property type="match status" value="1"/>
</dbReference>
<dbReference type="EC" id="4.2.2.29" evidence="7"/>
<evidence type="ECO:0000256" key="7">
    <source>
        <dbReference type="HAMAP-Rule" id="MF_02065"/>
    </source>
</evidence>
<dbReference type="PANTHER" id="PTHR30518">
    <property type="entry name" value="ENDOLYTIC MUREIN TRANSGLYCOSYLASE"/>
    <property type="match status" value="1"/>
</dbReference>
<feature type="site" description="Important for catalytic activity" evidence="7">
    <location>
        <position position="275"/>
    </location>
</feature>
<dbReference type="InterPro" id="IPR003770">
    <property type="entry name" value="MLTG-like"/>
</dbReference>
<dbReference type="Pfam" id="PF02618">
    <property type="entry name" value="YceG"/>
    <property type="match status" value="1"/>
</dbReference>
<feature type="transmembrane region" description="Helical" evidence="7">
    <location>
        <begin position="41"/>
        <end position="64"/>
    </location>
</feature>
<evidence type="ECO:0000256" key="2">
    <source>
        <dbReference type="ARBA" id="ARBA00022692"/>
    </source>
</evidence>
<evidence type="ECO:0000256" key="1">
    <source>
        <dbReference type="ARBA" id="ARBA00022475"/>
    </source>
</evidence>
<comment type="function">
    <text evidence="7">Functions as a peptidoglycan terminase that cleaves nascent peptidoglycan strands endolytically to terminate their elongation.</text>
</comment>
<keyword evidence="1 7" id="KW-1003">Cell membrane</keyword>
<protein>
    <recommendedName>
        <fullName evidence="7">Endolytic murein transglycosylase</fullName>
        <ecNumber evidence="7">4.2.2.29</ecNumber>
    </recommendedName>
    <alternativeName>
        <fullName evidence="7">Peptidoglycan lytic transglycosylase</fullName>
    </alternativeName>
    <alternativeName>
        <fullName evidence="7">Peptidoglycan polymerization terminase</fullName>
    </alternativeName>
</protein>
<evidence type="ECO:0000256" key="3">
    <source>
        <dbReference type="ARBA" id="ARBA00022989"/>
    </source>
</evidence>
<dbReference type="EMBL" id="CP015108">
    <property type="protein sequence ID" value="ARF15816.1"/>
    <property type="molecule type" value="Genomic_DNA"/>
</dbReference>
<organism evidence="8 9">
    <name type="scientific">Sporosarcina ureae</name>
    <dbReference type="NCBI Taxonomy" id="1571"/>
    <lineage>
        <taxon>Bacteria</taxon>
        <taxon>Bacillati</taxon>
        <taxon>Bacillota</taxon>
        <taxon>Bacilli</taxon>
        <taxon>Bacillales</taxon>
        <taxon>Caryophanaceae</taxon>
        <taxon>Sporosarcina</taxon>
    </lineage>
</organism>
<accession>A0ABN4YVM5</accession>
<dbReference type="RefSeq" id="WP_051210591.1">
    <property type="nucleotide sequence ID" value="NZ_CP015108.1"/>
</dbReference>
<name>A0ABN4YVM5_SPOUR</name>
<proteinExistence type="inferred from homology"/>
<dbReference type="NCBIfam" id="TIGR00247">
    <property type="entry name" value="endolytic transglycosylase MltG"/>
    <property type="match status" value="1"/>
</dbReference>
<dbReference type="CDD" id="cd08010">
    <property type="entry name" value="MltG_like"/>
    <property type="match status" value="1"/>
</dbReference>
<gene>
    <name evidence="7" type="primary">mltG</name>
    <name evidence="8" type="ORF">SporoS204_16170</name>
</gene>
<evidence type="ECO:0000256" key="6">
    <source>
        <dbReference type="ARBA" id="ARBA00023316"/>
    </source>
</evidence>
<evidence type="ECO:0000313" key="8">
    <source>
        <dbReference type="EMBL" id="ARF15816.1"/>
    </source>
</evidence>
<evidence type="ECO:0000256" key="5">
    <source>
        <dbReference type="ARBA" id="ARBA00023239"/>
    </source>
</evidence>
<keyword evidence="6 7" id="KW-0961">Cell wall biogenesis/degradation</keyword>
<keyword evidence="2 7" id="KW-0812">Transmembrane</keyword>
<dbReference type="HAMAP" id="MF_02065">
    <property type="entry name" value="MltG"/>
    <property type="match status" value="1"/>
</dbReference>